<reference evidence="2 3" key="1">
    <citation type="journal article" date="2019" name="Nat. Plants">
        <title>Genome sequencing of Musa balbisiana reveals subgenome evolution and function divergence in polyploid bananas.</title>
        <authorList>
            <person name="Yao X."/>
        </authorList>
    </citation>
    <scope>NUCLEOTIDE SEQUENCE [LARGE SCALE GENOMIC DNA]</scope>
    <source>
        <strain evidence="3">cv. DH-PKW</strain>
        <tissue evidence="2">Leaves</tissue>
    </source>
</reference>
<proteinExistence type="predicted"/>
<feature type="compositionally biased region" description="Basic and acidic residues" evidence="1">
    <location>
        <begin position="60"/>
        <end position="76"/>
    </location>
</feature>
<evidence type="ECO:0000313" key="2">
    <source>
        <dbReference type="EMBL" id="THU63634.1"/>
    </source>
</evidence>
<feature type="region of interest" description="Disordered" evidence="1">
    <location>
        <begin position="53"/>
        <end position="121"/>
    </location>
</feature>
<evidence type="ECO:0000256" key="1">
    <source>
        <dbReference type="SAM" id="MobiDB-lite"/>
    </source>
</evidence>
<accession>A0A4S8JQ05</accession>
<feature type="compositionally biased region" description="Polar residues" evidence="1">
    <location>
        <begin position="13"/>
        <end position="31"/>
    </location>
</feature>
<dbReference type="PANTHER" id="PTHR36759:SF1">
    <property type="entry name" value="DYNEIN BETA CHAIN, CILIARY PROTEIN"/>
    <property type="match status" value="1"/>
</dbReference>
<protein>
    <submittedName>
        <fullName evidence="2">Uncharacterized protein</fullName>
    </submittedName>
</protein>
<dbReference type="EMBL" id="PYDT01000004">
    <property type="protein sequence ID" value="THU63634.1"/>
    <property type="molecule type" value="Genomic_DNA"/>
</dbReference>
<organism evidence="2 3">
    <name type="scientific">Musa balbisiana</name>
    <name type="common">Banana</name>
    <dbReference type="NCBI Taxonomy" id="52838"/>
    <lineage>
        <taxon>Eukaryota</taxon>
        <taxon>Viridiplantae</taxon>
        <taxon>Streptophyta</taxon>
        <taxon>Embryophyta</taxon>
        <taxon>Tracheophyta</taxon>
        <taxon>Spermatophyta</taxon>
        <taxon>Magnoliopsida</taxon>
        <taxon>Liliopsida</taxon>
        <taxon>Zingiberales</taxon>
        <taxon>Musaceae</taxon>
        <taxon>Musa</taxon>
    </lineage>
</organism>
<dbReference type="AlphaFoldDB" id="A0A4S8JQ05"/>
<dbReference type="PANTHER" id="PTHR36759">
    <property type="entry name" value="DYNEIN BETA CHAIN, CILIARY PROTEIN"/>
    <property type="match status" value="1"/>
</dbReference>
<keyword evidence="3" id="KW-1185">Reference proteome</keyword>
<dbReference type="STRING" id="52838.A0A4S8JQ05"/>
<sequence length="216" mass="23820">MRAKTSRYRRVVASTSSIASDSNRSTYTDAPSSLRLFLPFPTTFVTRTVSKLPVTSVPEESPRKEEGGRIGREREGVMGQALRRATGRVRPGRPDQLTPPAQRPRSARHLRITSKPGEKLEMSEAGMVERHNGPMPKLGSSIAEDGARGQKPLPPGSLSVDQVRQTILLHQGKSEDNPGPMDIHNIAKKFGVGAEHVQQIIQFMSLPPEEDKRKTQ</sequence>
<evidence type="ECO:0000313" key="3">
    <source>
        <dbReference type="Proteomes" id="UP000317650"/>
    </source>
</evidence>
<comment type="caution">
    <text evidence="2">The sequence shown here is derived from an EMBL/GenBank/DDBJ whole genome shotgun (WGS) entry which is preliminary data.</text>
</comment>
<feature type="region of interest" description="Disordered" evidence="1">
    <location>
        <begin position="1"/>
        <end position="32"/>
    </location>
</feature>
<feature type="compositionally biased region" description="Basic residues" evidence="1">
    <location>
        <begin position="1"/>
        <end position="10"/>
    </location>
</feature>
<gene>
    <name evidence="2" type="ORF">C4D60_Mb01t17880</name>
</gene>
<name>A0A4S8JQ05_MUSBA</name>
<dbReference type="Proteomes" id="UP000317650">
    <property type="component" value="Chromosome 1"/>
</dbReference>